<evidence type="ECO:0000256" key="7">
    <source>
        <dbReference type="ARBA" id="ARBA00024033"/>
    </source>
</evidence>
<proteinExistence type="inferred from homology"/>
<feature type="transmembrane region" description="Helical" evidence="8">
    <location>
        <begin position="485"/>
        <end position="514"/>
    </location>
</feature>
<dbReference type="Pfam" id="PF09594">
    <property type="entry name" value="GT87"/>
    <property type="match status" value="1"/>
</dbReference>
<keyword evidence="2" id="KW-1003">Cell membrane</keyword>
<evidence type="ECO:0000256" key="1">
    <source>
        <dbReference type="ARBA" id="ARBA00004651"/>
    </source>
</evidence>
<keyword evidence="4 8" id="KW-0812">Transmembrane</keyword>
<accession>A0A5C8CBF0</accession>
<evidence type="ECO:0000256" key="4">
    <source>
        <dbReference type="ARBA" id="ARBA00022692"/>
    </source>
</evidence>
<keyword evidence="5 8" id="KW-1133">Transmembrane helix</keyword>
<evidence type="ECO:0000313" key="9">
    <source>
        <dbReference type="EMBL" id="TXJ10975.1"/>
    </source>
</evidence>
<keyword evidence="3" id="KW-0808">Transferase</keyword>
<dbReference type="RefSeq" id="WP_147759110.1">
    <property type="nucleotide sequence ID" value="NZ_SAXT01000007.1"/>
</dbReference>
<feature type="transmembrane region" description="Helical" evidence="8">
    <location>
        <begin position="215"/>
        <end position="233"/>
    </location>
</feature>
<feature type="transmembrane region" description="Helical" evidence="8">
    <location>
        <begin position="12"/>
        <end position="31"/>
    </location>
</feature>
<dbReference type="GO" id="GO:0005886">
    <property type="term" value="C:plasma membrane"/>
    <property type="evidence" value="ECO:0007669"/>
    <property type="project" value="UniProtKB-SubCell"/>
</dbReference>
<feature type="transmembrane region" description="Helical" evidence="8">
    <location>
        <begin position="316"/>
        <end position="349"/>
    </location>
</feature>
<feature type="transmembrane region" description="Helical" evidence="8">
    <location>
        <begin position="455"/>
        <end position="478"/>
    </location>
</feature>
<reference evidence="9 10" key="1">
    <citation type="journal article" date="1992" name="Lakartidningen">
        <title>[Penicillin V and not amoxicillin is the first choice preparation in acute otitis].</title>
        <authorList>
            <person name="Kamme C."/>
            <person name="Lundgren K."/>
            <person name="Prellner K."/>
        </authorList>
    </citation>
    <scope>NUCLEOTIDE SEQUENCE [LARGE SCALE GENOMIC DNA]</scope>
    <source>
        <strain evidence="9 10">W1</strain>
    </source>
</reference>
<dbReference type="Proteomes" id="UP000325116">
    <property type="component" value="Unassembled WGS sequence"/>
</dbReference>
<evidence type="ECO:0000256" key="6">
    <source>
        <dbReference type="ARBA" id="ARBA00023136"/>
    </source>
</evidence>
<comment type="caution">
    <text evidence="9">The sequence shown here is derived from an EMBL/GenBank/DDBJ whole genome shotgun (WGS) entry which is preliminary data.</text>
</comment>
<evidence type="ECO:0000256" key="8">
    <source>
        <dbReference type="SAM" id="Phobius"/>
    </source>
</evidence>
<name>A0A5C8CBF0_9SPIR</name>
<dbReference type="GO" id="GO:0016758">
    <property type="term" value="F:hexosyltransferase activity"/>
    <property type="evidence" value="ECO:0007669"/>
    <property type="project" value="InterPro"/>
</dbReference>
<feature type="transmembrane region" description="Helical" evidence="8">
    <location>
        <begin position="526"/>
        <end position="559"/>
    </location>
</feature>
<evidence type="ECO:0000313" key="10">
    <source>
        <dbReference type="Proteomes" id="UP000325116"/>
    </source>
</evidence>
<keyword evidence="6 8" id="KW-0472">Membrane</keyword>
<dbReference type="EMBL" id="SAXT01000007">
    <property type="protein sequence ID" value="TXJ10975.1"/>
    <property type="molecule type" value="Genomic_DNA"/>
</dbReference>
<feature type="transmembrane region" description="Helical" evidence="8">
    <location>
        <begin position="361"/>
        <end position="384"/>
    </location>
</feature>
<sequence>MISKNKKLFLKIYILFVIIISVALIVLQILGSKKRIGYLTEFNLNIDRTLELNNLNDIRKDFTVDGKLDEESIKNYLLTNENITNYVHHFRIRYYDKVFRNSDIYGVYPDLSNLPDYMENAEMDGDGSPYGNFISDKKTIEEDRIDNINYTLKVKTILIYSLFYTCICVLIIIYCIYLYFYSKGHKNLRLSFCILMSLFFIIFFILLIIQKGGYQLNVVLNGWDLFADFYNILRYIAERNPYFNEINGVAEKIYFPIAYLILYPFSLFRDYSNMSLYEVQTDAISNLSLVIFISFEILLFFIYLNKMNKQDKYSNLIIILIFFSSIILVSIERANLAFLTSSFVVIFIIYYKSDNKIERLIGLIALGLASALKIYPVLLGFLLLQERRYKDILIGSLITLSLIFLPFLFFENGFNNIPQLIGNLKLWKVNCNVTSGGRFGLSHLFYVFTRNSSDIFVNMINLITYLLILISIVYSFFIEEYWKKILLLTLITIQFPLTGYYCGGNIFPAIILFLSKEDYIKTDISYLILFSLYLMPLQIPSVSSFIIGSVVSIILWLMILIEAITKHTQTLKNKLTDYTKDFNNLKNDIIGL</sequence>
<dbReference type="AlphaFoldDB" id="A0A5C8CBF0"/>
<evidence type="ECO:0000256" key="3">
    <source>
        <dbReference type="ARBA" id="ARBA00022679"/>
    </source>
</evidence>
<dbReference type="InterPro" id="IPR018584">
    <property type="entry name" value="GT87"/>
</dbReference>
<feature type="transmembrane region" description="Helical" evidence="8">
    <location>
        <begin position="253"/>
        <end position="271"/>
    </location>
</feature>
<comment type="subcellular location">
    <subcellularLocation>
        <location evidence="1">Cell membrane</location>
        <topology evidence="1">Multi-pass membrane protein</topology>
    </subcellularLocation>
</comment>
<evidence type="ECO:0000256" key="5">
    <source>
        <dbReference type="ARBA" id="ARBA00022989"/>
    </source>
</evidence>
<feature type="transmembrane region" description="Helical" evidence="8">
    <location>
        <begin position="283"/>
        <end position="304"/>
    </location>
</feature>
<organism evidence="9 10">
    <name type="scientific">Brachyspira aalborgi</name>
    <dbReference type="NCBI Taxonomy" id="29522"/>
    <lineage>
        <taxon>Bacteria</taxon>
        <taxon>Pseudomonadati</taxon>
        <taxon>Spirochaetota</taxon>
        <taxon>Spirochaetia</taxon>
        <taxon>Brachyspirales</taxon>
        <taxon>Brachyspiraceae</taxon>
        <taxon>Brachyspira</taxon>
    </lineage>
</organism>
<feature type="transmembrane region" description="Helical" evidence="8">
    <location>
        <begin position="391"/>
        <end position="410"/>
    </location>
</feature>
<feature type="transmembrane region" description="Helical" evidence="8">
    <location>
        <begin position="192"/>
        <end position="209"/>
    </location>
</feature>
<comment type="similarity">
    <text evidence="7">Belongs to the glycosyltransferase 87 family.</text>
</comment>
<protein>
    <submittedName>
        <fullName evidence="9">DUF2029 domain-containing protein</fullName>
    </submittedName>
</protein>
<evidence type="ECO:0000256" key="2">
    <source>
        <dbReference type="ARBA" id="ARBA00022475"/>
    </source>
</evidence>
<gene>
    <name evidence="9" type="ORF">EPJ80_11650</name>
</gene>
<feature type="transmembrane region" description="Helical" evidence="8">
    <location>
        <begin position="157"/>
        <end position="180"/>
    </location>
</feature>